<dbReference type="AlphaFoldDB" id="A0A6M2F156"/>
<name>A0A6M2F156_9ROSI</name>
<evidence type="ECO:0000313" key="1">
    <source>
        <dbReference type="EMBL" id="NUU91430.1"/>
    </source>
</evidence>
<reference evidence="1" key="1">
    <citation type="submission" date="2020-03" db="EMBL/GenBank/DDBJ databases">
        <authorList>
            <person name="Zhang R."/>
        </authorList>
    </citation>
    <scope>NUCLEOTIDE SEQUENCE</scope>
</reference>
<proteinExistence type="predicted"/>
<sequence>MIKQFLKTLVSNSDLVVTNSYTEYLNIPRVYFHHIHHTSSNTSMSHKKQLQVPSNPVSFSTALAFLQSIVVQKLLNKVDMSHEHSSTAIPNQPQRIKSISFSVISLEKIKIRIPFVPNHLAASETTNWDNHLWLSLSRVR</sequence>
<dbReference type="EMBL" id="GILB01011097">
    <property type="protein sequence ID" value="NUU91430.1"/>
    <property type="molecule type" value="Transcribed_RNA"/>
</dbReference>
<accession>A0A6M2F156</accession>
<organism evidence="1">
    <name type="scientific">Populus davidiana</name>
    <dbReference type="NCBI Taxonomy" id="266767"/>
    <lineage>
        <taxon>Eukaryota</taxon>
        <taxon>Viridiplantae</taxon>
        <taxon>Streptophyta</taxon>
        <taxon>Embryophyta</taxon>
        <taxon>Tracheophyta</taxon>
        <taxon>Spermatophyta</taxon>
        <taxon>Magnoliopsida</taxon>
        <taxon>eudicotyledons</taxon>
        <taxon>Gunneridae</taxon>
        <taxon>Pentapetalae</taxon>
        <taxon>rosids</taxon>
        <taxon>fabids</taxon>
        <taxon>Malpighiales</taxon>
        <taxon>Salicaceae</taxon>
        <taxon>Saliceae</taxon>
        <taxon>Populus</taxon>
    </lineage>
</organism>
<protein>
    <submittedName>
        <fullName evidence="1">Uncharacterized protein</fullName>
    </submittedName>
</protein>